<accession>A0A976AZY5</accession>
<dbReference type="AlphaFoldDB" id="A0A976AZY5"/>
<proteinExistence type="predicted"/>
<evidence type="ECO:0000313" key="2">
    <source>
        <dbReference type="EMBL" id="SOZ66448.1"/>
    </source>
</evidence>
<organism evidence="2 3">
    <name type="scientific">Cupriavidus taiwanensis</name>
    <dbReference type="NCBI Taxonomy" id="164546"/>
    <lineage>
        <taxon>Bacteria</taxon>
        <taxon>Pseudomonadati</taxon>
        <taxon>Pseudomonadota</taxon>
        <taxon>Betaproteobacteria</taxon>
        <taxon>Burkholderiales</taxon>
        <taxon>Burkholderiaceae</taxon>
        <taxon>Cupriavidus</taxon>
    </lineage>
</organism>
<protein>
    <submittedName>
        <fullName evidence="2">Uncharacterized protein</fullName>
    </submittedName>
</protein>
<gene>
    <name evidence="2" type="ORF">CBM2613_B10286</name>
</gene>
<feature type="region of interest" description="Disordered" evidence="1">
    <location>
        <begin position="68"/>
        <end position="93"/>
    </location>
</feature>
<dbReference type="EMBL" id="OFTH01000034">
    <property type="protein sequence ID" value="SOZ66448.1"/>
    <property type="molecule type" value="Genomic_DNA"/>
</dbReference>
<reference evidence="2 3" key="1">
    <citation type="submission" date="2018-01" db="EMBL/GenBank/DDBJ databases">
        <authorList>
            <person name="Clerissi C."/>
        </authorList>
    </citation>
    <scope>NUCLEOTIDE SEQUENCE [LARGE SCALE GENOMIC DNA]</scope>
    <source>
        <strain evidence="2">Cupriavidus taiwanensis STM 8556</strain>
    </source>
</reference>
<evidence type="ECO:0000313" key="3">
    <source>
        <dbReference type="Proteomes" id="UP000256952"/>
    </source>
</evidence>
<name>A0A976AZY5_9BURK</name>
<dbReference type="Proteomes" id="UP000256952">
    <property type="component" value="Chromosome CBM2613_b"/>
</dbReference>
<sequence>MVAALRTCWYSARNCSCSRSICCCWRATVLFRVSSRSSWKASLISSSLMRSSMARFLRRAARIVNPSPGCGPKRAAGREPAPGLLGRGQQHPHDAETVGHHAELVGEEGLVQRHQHLAAFLQAVEGLLDPGLVRKGDSQAETLEGDLVRALPVGGQDDAVADLEFQVHDLVLRARAGLAAFAALAGVGVVGKGHARVDLGAEGLLVELDRFIATAFEKQIGLDLHDNSCEGAAGGATGISAWAPSASQGFRPRTGALAMARTFVYAVHNTLAKKMDGVHIECAIGAGGTAGAVH</sequence>
<evidence type="ECO:0000256" key="1">
    <source>
        <dbReference type="SAM" id="MobiDB-lite"/>
    </source>
</evidence>
<comment type="caution">
    <text evidence="2">The sequence shown here is derived from an EMBL/GenBank/DDBJ whole genome shotgun (WGS) entry which is preliminary data.</text>
</comment>